<dbReference type="EMBL" id="UOYO01000020">
    <property type="protein sequence ID" value="VAY87085.1"/>
    <property type="molecule type" value="Genomic_DNA"/>
</dbReference>
<dbReference type="InterPro" id="IPR009056">
    <property type="entry name" value="Cyt_c-like_dom"/>
</dbReference>
<keyword evidence="3" id="KW-0408">Iron</keyword>
<name>A0A3B1DSF2_9ZZZZ</name>
<evidence type="ECO:0000313" key="5">
    <source>
        <dbReference type="EMBL" id="VAY87085.1"/>
    </source>
</evidence>
<evidence type="ECO:0000259" key="4">
    <source>
        <dbReference type="PROSITE" id="PS51007"/>
    </source>
</evidence>
<dbReference type="GO" id="GO:0020037">
    <property type="term" value="F:heme binding"/>
    <property type="evidence" value="ECO:0007669"/>
    <property type="project" value="InterPro"/>
</dbReference>
<dbReference type="AlphaFoldDB" id="A0A3B1DSF2"/>
<keyword evidence="1" id="KW-0349">Heme</keyword>
<gene>
    <name evidence="5" type="ORF">MNB_ARC-1_664</name>
</gene>
<organism evidence="5">
    <name type="scientific">hydrothermal vent metagenome</name>
    <dbReference type="NCBI Taxonomy" id="652676"/>
    <lineage>
        <taxon>unclassified sequences</taxon>
        <taxon>metagenomes</taxon>
        <taxon>ecological metagenomes</taxon>
    </lineage>
</organism>
<evidence type="ECO:0000256" key="2">
    <source>
        <dbReference type="ARBA" id="ARBA00022723"/>
    </source>
</evidence>
<dbReference type="Gene3D" id="1.10.760.10">
    <property type="entry name" value="Cytochrome c-like domain"/>
    <property type="match status" value="1"/>
</dbReference>
<protein>
    <recommendedName>
        <fullName evidence="4">Cytochrome c domain-containing protein</fullName>
    </recommendedName>
</protein>
<dbReference type="PROSITE" id="PS51007">
    <property type="entry name" value="CYTC"/>
    <property type="match status" value="1"/>
</dbReference>
<dbReference type="Pfam" id="PF00034">
    <property type="entry name" value="Cytochrom_C"/>
    <property type="match status" value="1"/>
</dbReference>
<dbReference type="GO" id="GO:0009055">
    <property type="term" value="F:electron transfer activity"/>
    <property type="evidence" value="ECO:0007669"/>
    <property type="project" value="InterPro"/>
</dbReference>
<evidence type="ECO:0000256" key="1">
    <source>
        <dbReference type="ARBA" id="ARBA00022617"/>
    </source>
</evidence>
<keyword evidence="2" id="KW-0479">Metal-binding</keyword>
<feature type="domain" description="Cytochrome c" evidence="4">
    <location>
        <begin position="20"/>
        <end position="110"/>
    </location>
</feature>
<proteinExistence type="predicted"/>
<reference evidence="5" key="1">
    <citation type="submission" date="2018-10" db="EMBL/GenBank/DDBJ databases">
        <authorList>
            <person name="Aoki K."/>
        </authorList>
    </citation>
    <scope>NUCLEOTIDE SEQUENCE</scope>
</reference>
<evidence type="ECO:0000256" key="3">
    <source>
        <dbReference type="ARBA" id="ARBA00023004"/>
    </source>
</evidence>
<sequence>MFDTLSCKNLTQSHNNLFITDYEYGKMLYENPRGIGCIKCHGKYGKKMFISSYSHKTQYKEIYAPSISNSSLNVFRIKLKTKINKKSIMPTYFLTDEEIKIIHNYITNNN</sequence>
<accession>A0A3B1DSF2</accession>
<dbReference type="GO" id="GO:0046872">
    <property type="term" value="F:metal ion binding"/>
    <property type="evidence" value="ECO:0007669"/>
    <property type="project" value="UniProtKB-KW"/>
</dbReference>
<dbReference type="SUPFAM" id="SSF46626">
    <property type="entry name" value="Cytochrome c"/>
    <property type="match status" value="1"/>
</dbReference>
<dbReference type="InterPro" id="IPR036909">
    <property type="entry name" value="Cyt_c-like_dom_sf"/>
</dbReference>